<reference evidence="1" key="1">
    <citation type="journal article" date="2014" name="Int. J. Syst. Evol. Microbiol.">
        <title>Complete genome sequence of Corynebacterium casei LMG S-19264T (=DSM 44701T), isolated from a smear-ripened cheese.</title>
        <authorList>
            <consortium name="US DOE Joint Genome Institute (JGI-PGF)"/>
            <person name="Walter F."/>
            <person name="Albersmeier A."/>
            <person name="Kalinowski J."/>
            <person name="Ruckert C."/>
        </authorList>
    </citation>
    <scope>NUCLEOTIDE SEQUENCE</scope>
    <source>
        <strain evidence="1">JCM 31311</strain>
    </source>
</reference>
<accession>A0A918FHM2</accession>
<dbReference type="Proteomes" id="UP000603865">
    <property type="component" value="Unassembled WGS sequence"/>
</dbReference>
<gene>
    <name evidence="1" type="ORF">GCM10008957_53950</name>
</gene>
<dbReference type="SUPFAM" id="SSF55874">
    <property type="entry name" value="ATPase domain of HSP90 chaperone/DNA topoisomerase II/histidine kinase"/>
    <property type="match status" value="1"/>
</dbReference>
<dbReference type="AlphaFoldDB" id="A0A918FHM2"/>
<dbReference type="EMBL" id="BMQL01000082">
    <property type="protein sequence ID" value="GGR37871.1"/>
    <property type="molecule type" value="Genomic_DNA"/>
</dbReference>
<evidence type="ECO:0008006" key="3">
    <source>
        <dbReference type="Google" id="ProtNLM"/>
    </source>
</evidence>
<dbReference type="InterPro" id="IPR036890">
    <property type="entry name" value="HATPase_C_sf"/>
</dbReference>
<sequence>MHTITPIIHPQLLSELPRFFGSLPSAMQELLHNSLRAGATRVDAVLSGDTFVLRDDGCGVSDPQILLRVAGSQWGEGMNDPARLGGKAILNPEWVRTVTYRSGDWQFSVTPTQFQQAQLVDVQPNPAHPVWGLEVQIDLLPGLAEQVAAAWRSARGYAHIPVTLNDEVIPRTKPGGQMFELTGATLYLEPMSSPQSRRELVVVREHFEIAAPTLKSAVRARGSLLAAAMIERRVHVQPTLILHSDSAVQPRLPDRSDLLPGVDTDMLIDEINATLDGTMRALFQRALPSIGEPQLSTHDVHRAASELAQHGPFQHYLSDLGYRLSVNSQPDSACLALDWNNDYSVEHSNVLHLLKGHEVRGTLTELLLNHLRLAFPAMPVGILSTQLYSRIPQADSGVPTLRSEHTAARGFWPLAVSEGDSRPLAALCDEIIIQDQAVPVGIDDGTDGPLLLLAGTPDRAEAYVRAHLEAVGGLLLATVHESAELSAFSLTEDHTEVSAKEAGEALLAVLIDTFYPERKAARKHADALKEQGHILERLTQDLQQLSVAFPDVNGLTRSLLEQLPQLEERRATEHHELITTHRLD</sequence>
<reference evidence="1" key="2">
    <citation type="submission" date="2020-09" db="EMBL/GenBank/DDBJ databases">
        <authorList>
            <person name="Sun Q."/>
            <person name="Ohkuma M."/>
        </authorList>
    </citation>
    <scope>NUCLEOTIDE SEQUENCE</scope>
    <source>
        <strain evidence="1">JCM 31311</strain>
    </source>
</reference>
<protein>
    <recommendedName>
        <fullName evidence="3">ATP-binding protein</fullName>
    </recommendedName>
</protein>
<comment type="caution">
    <text evidence="1">The sequence shown here is derived from an EMBL/GenBank/DDBJ whole genome shotgun (WGS) entry which is preliminary data.</text>
</comment>
<proteinExistence type="predicted"/>
<organism evidence="1 2">
    <name type="scientific">Deinococcus ruber</name>
    <dbReference type="NCBI Taxonomy" id="1848197"/>
    <lineage>
        <taxon>Bacteria</taxon>
        <taxon>Thermotogati</taxon>
        <taxon>Deinococcota</taxon>
        <taxon>Deinococci</taxon>
        <taxon>Deinococcales</taxon>
        <taxon>Deinococcaceae</taxon>
        <taxon>Deinococcus</taxon>
    </lineage>
</organism>
<evidence type="ECO:0000313" key="2">
    <source>
        <dbReference type="Proteomes" id="UP000603865"/>
    </source>
</evidence>
<name>A0A918FHM2_9DEIO</name>
<keyword evidence="2" id="KW-1185">Reference proteome</keyword>
<dbReference type="RefSeq" id="WP_189093631.1">
    <property type="nucleotide sequence ID" value="NZ_BMQL01000082.1"/>
</dbReference>
<evidence type="ECO:0000313" key="1">
    <source>
        <dbReference type="EMBL" id="GGR37871.1"/>
    </source>
</evidence>